<accession>A0ABM8T8V8</accession>
<dbReference type="RefSeq" id="WP_234487205.1">
    <property type="nucleotide sequence ID" value="NZ_CAJNAU010000207.1"/>
</dbReference>
<name>A0ABM8T8V8_9BURK</name>
<sequence length="283" mass="31120">MSSLEAFAGTNARYSVLGWEPVYGSGERINVAALFEYDGRIFARSLIRPDVLRCMYGAAGEGVLRMLDGVLEALSTVANAHGWDAALAAVPMTNFLLSPSRLTWASSEADLSRQVVLMNCSLSVIAEEPAATSDDLPTPEKEVSQQWTTRVKEAVQMLRPELSMYFNREAVLVDGGVPVRFAMLTPRLAAQFGLLRPAQQNQGMEDGRAKMWKLALAKERNSALAAMLVFGTPSQDDITLSDNQRDRLRSNVIELQQEAEHRLIELREVHTVADAARAVVEIA</sequence>
<reference evidence="1 2" key="1">
    <citation type="submission" date="2021-02" db="EMBL/GenBank/DDBJ databases">
        <authorList>
            <person name="Vanwijnsberghe S."/>
        </authorList>
    </citation>
    <scope>NUCLEOTIDE SEQUENCE [LARGE SCALE GENOMIC DNA]</scope>
    <source>
        <strain evidence="1 2">R-69658</strain>
    </source>
</reference>
<protein>
    <submittedName>
        <fullName evidence="1">Uncharacterized protein</fullName>
    </submittedName>
</protein>
<organism evidence="1 2">
    <name type="scientific">Paraburkholderia aspalathi</name>
    <dbReference type="NCBI Taxonomy" id="1324617"/>
    <lineage>
        <taxon>Bacteria</taxon>
        <taxon>Pseudomonadati</taxon>
        <taxon>Pseudomonadota</taxon>
        <taxon>Betaproteobacteria</taxon>
        <taxon>Burkholderiales</taxon>
        <taxon>Burkholderiaceae</taxon>
        <taxon>Paraburkholderia</taxon>
    </lineage>
</organism>
<gene>
    <name evidence="1" type="ORF">R69658_07899</name>
</gene>
<comment type="caution">
    <text evidence="1">The sequence shown here is derived from an EMBL/GenBank/DDBJ whole genome shotgun (WGS) entry which is preliminary data.</text>
</comment>
<evidence type="ECO:0000313" key="2">
    <source>
        <dbReference type="Proteomes" id="UP000674425"/>
    </source>
</evidence>
<dbReference type="EMBL" id="CAJNAU010000207">
    <property type="protein sequence ID" value="CAE6866606.1"/>
    <property type="molecule type" value="Genomic_DNA"/>
</dbReference>
<proteinExistence type="predicted"/>
<keyword evidence="2" id="KW-1185">Reference proteome</keyword>
<evidence type="ECO:0000313" key="1">
    <source>
        <dbReference type="EMBL" id="CAE6866606.1"/>
    </source>
</evidence>
<dbReference type="Proteomes" id="UP000674425">
    <property type="component" value="Unassembled WGS sequence"/>
</dbReference>